<dbReference type="AlphaFoldDB" id="E6X1E5"/>
<dbReference type="HOGENOM" id="CLU_129874_0_0_7"/>
<dbReference type="CDD" id="cd16377">
    <property type="entry name" value="23S_rRNA_IVP_like"/>
    <property type="match status" value="1"/>
</dbReference>
<keyword evidence="1" id="KW-0689">Ribosomal protein</keyword>
<dbReference type="Pfam" id="PF05635">
    <property type="entry name" value="23S_rRNA_IVP"/>
    <property type="match status" value="1"/>
</dbReference>
<organism evidence="1 2">
    <name type="scientific">Nitratifractor salsuginis (strain DSM 16511 / JCM 12458 / E9I37-1)</name>
    <dbReference type="NCBI Taxonomy" id="749222"/>
    <lineage>
        <taxon>Bacteria</taxon>
        <taxon>Pseudomonadati</taxon>
        <taxon>Campylobacterota</taxon>
        <taxon>Epsilonproteobacteria</taxon>
        <taxon>Campylobacterales</taxon>
        <taxon>Sulfurovaceae</taxon>
        <taxon>Nitratifractor</taxon>
    </lineage>
</organism>
<dbReference type="Gene3D" id="1.20.1440.60">
    <property type="entry name" value="23S rRNA-intervening sequence"/>
    <property type="match status" value="1"/>
</dbReference>
<dbReference type="PANTHER" id="PTHR38471">
    <property type="entry name" value="FOUR HELIX BUNDLE PROTEIN"/>
    <property type="match status" value="1"/>
</dbReference>
<reference evidence="1 2" key="1">
    <citation type="journal article" date="2011" name="Stand. Genomic Sci.">
        <title>Complete genome sequence of Nitratifractor salsuginis type strain (E9I37-1).</title>
        <authorList>
            <person name="Anderson I."/>
            <person name="Sikorski J."/>
            <person name="Zeytun A."/>
            <person name="Nolan M."/>
            <person name="Lapidus A."/>
            <person name="Lucas S."/>
            <person name="Hammon N."/>
            <person name="Deshpande S."/>
            <person name="Cheng J.F."/>
            <person name="Tapia R."/>
            <person name="Han C."/>
            <person name="Goodwin L."/>
            <person name="Pitluck S."/>
            <person name="Liolios K."/>
            <person name="Pagani I."/>
            <person name="Ivanova N."/>
            <person name="Huntemann M."/>
            <person name="Mavromatis K."/>
            <person name="Ovchinikova G."/>
            <person name="Pati A."/>
            <person name="Chen A."/>
            <person name="Palaniappan K."/>
            <person name="Land M."/>
            <person name="Hauser L."/>
            <person name="Brambilla E.M."/>
            <person name="Ngatchou-Djao O.D."/>
            <person name="Rohde M."/>
            <person name="Tindall B.J."/>
            <person name="Goker M."/>
            <person name="Detter J.C."/>
            <person name="Woyke T."/>
            <person name="Bristow J."/>
            <person name="Eisen J.A."/>
            <person name="Markowitz V."/>
            <person name="Hugenholtz P."/>
            <person name="Klenk H.P."/>
            <person name="Kyrpides N.C."/>
        </authorList>
    </citation>
    <scope>NUCLEOTIDE SEQUENCE [LARGE SCALE GENOMIC DNA]</scope>
    <source>
        <strain evidence="2">DSM 16511 / JCM 12458 / E9I37-1</strain>
    </source>
</reference>
<evidence type="ECO:0000313" key="1">
    <source>
        <dbReference type="EMBL" id="ADV45878.1"/>
    </source>
</evidence>
<dbReference type="NCBIfam" id="TIGR02436">
    <property type="entry name" value="four helix bundle protein"/>
    <property type="match status" value="1"/>
</dbReference>
<gene>
    <name evidence="1" type="ordered locus">Nitsa_0610</name>
</gene>
<dbReference type="GO" id="GO:0005840">
    <property type="term" value="C:ribosome"/>
    <property type="evidence" value="ECO:0007669"/>
    <property type="project" value="UniProtKB-KW"/>
</dbReference>
<sequence>MKCENLDVWKRSATLSSELYLYFRESKDYGFKDQITRSGLSIPSNIAEGVERNSDKESIHFLDIAQGSCAELKTQIYIGMKIAYIDKETGKKWIDEVAAVNRMIGGLKKSIISQLAT</sequence>
<reference evidence="2" key="2">
    <citation type="submission" date="2011-01" db="EMBL/GenBank/DDBJ databases">
        <title>The complete genome of Nitratifractor salsuginis DSM 16511.</title>
        <authorList>
            <consortium name="US DOE Joint Genome Institute (JGI-PGF)"/>
            <person name="Lucas S."/>
            <person name="Copeland A."/>
            <person name="Lapidus A."/>
            <person name="Bruce D."/>
            <person name="Goodwin L."/>
            <person name="Pitluck S."/>
            <person name="Kyrpides N."/>
            <person name="Mavromatis K."/>
            <person name="Ivanova N."/>
            <person name="Mikhailova N."/>
            <person name="Zeytun A."/>
            <person name="Detter J.C."/>
            <person name="Tapia R."/>
            <person name="Han C."/>
            <person name="Land M."/>
            <person name="Hauser L."/>
            <person name="Markowitz V."/>
            <person name="Cheng J.-F."/>
            <person name="Hugenholtz P."/>
            <person name="Woyke T."/>
            <person name="Wu D."/>
            <person name="Tindall B."/>
            <person name="Schuetze A."/>
            <person name="Brambilla E."/>
            <person name="Klenk H.-P."/>
            <person name="Eisen J.A."/>
        </authorList>
    </citation>
    <scope>NUCLEOTIDE SEQUENCE [LARGE SCALE GENOMIC DNA]</scope>
    <source>
        <strain evidence="2">DSM 16511 / JCM 12458 / E9I37-1</strain>
    </source>
</reference>
<dbReference type="RefSeq" id="WP_013553574.1">
    <property type="nucleotide sequence ID" value="NC_014935.1"/>
</dbReference>
<dbReference type="KEGG" id="nsa:Nitsa_0610"/>
<protein>
    <submittedName>
        <fullName evidence="1">S23 ribosomal protein</fullName>
    </submittedName>
</protein>
<keyword evidence="1" id="KW-0687">Ribonucleoprotein</keyword>
<dbReference type="SUPFAM" id="SSF158446">
    <property type="entry name" value="IVS-encoded protein-like"/>
    <property type="match status" value="1"/>
</dbReference>
<name>E6X1E5_NITSE</name>
<accession>E6X1E5</accession>
<dbReference type="EMBL" id="CP002452">
    <property type="protein sequence ID" value="ADV45878.1"/>
    <property type="molecule type" value="Genomic_DNA"/>
</dbReference>
<dbReference type="eggNOG" id="COG0399">
    <property type="taxonomic scope" value="Bacteria"/>
</dbReference>
<evidence type="ECO:0000313" key="2">
    <source>
        <dbReference type="Proteomes" id="UP000008633"/>
    </source>
</evidence>
<dbReference type="Proteomes" id="UP000008633">
    <property type="component" value="Chromosome"/>
</dbReference>
<dbReference type="PANTHER" id="PTHR38471:SF2">
    <property type="entry name" value="FOUR HELIX BUNDLE PROTEIN"/>
    <property type="match status" value="1"/>
</dbReference>
<dbReference type="STRING" id="749222.Nitsa_0610"/>
<dbReference type="InterPro" id="IPR012657">
    <property type="entry name" value="23S_rRNA-intervening_sequence"/>
</dbReference>
<dbReference type="InterPro" id="IPR036583">
    <property type="entry name" value="23S_rRNA_IVS_sf"/>
</dbReference>
<proteinExistence type="predicted"/>
<dbReference type="NCBIfam" id="NF008912">
    <property type="entry name" value="PRK12275.1-6"/>
    <property type="match status" value="1"/>
</dbReference>
<keyword evidence="2" id="KW-1185">Reference proteome</keyword>
<dbReference type="OrthoDB" id="9800370at2"/>